<dbReference type="GO" id="GO:0006412">
    <property type="term" value="P:translation"/>
    <property type="evidence" value="ECO:0007669"/>
    <property type="project" value="UniProtKB-UniRule"/>
</dbReference>
<gene>
    <name evidence="5" type="primary">rpsI</name>
    <name evidence="8" type="ORF">SAMN02745216_02127</name>
</gene>
<dbReference type="Gene3D" id="3.30.230.10">
    <property type="match status" value="1"/>
</dbReference>
<dbReference type="GO" id="GO:0003735">
    <property type="term" value="F:structural constituent of ribosome"/>
    <property type="evidence" value="ECO:0007669"/>
    <property type="project" value="InterPro"/>
</dbReference>
<evidence type="ECO:0000256" key="1">
    <source>
        <dbReference type="ARBA" id="ARBA00005251"/>
    </source>
</evidence>
<keyword evidence="3 5" id="KW-0687">Ribonucleoprotein</keyword>
<dbReference type="Pfam" id="PF00380">
    <property type="entry name" value="Ribosomal_S9"/>
    <property type="match status" value="1"/>
</dbReference>
<evidence type="ECO:0000313" key="8">
    <source>
        <dbReference type="EMBL" id="SHJ70218.1"/>
    </source>
</evidence>
<evidence type="ECO:0000256" key="3">
    <source>
        <dbReference type="ARBA" id="ARBA00023274"/>
    </source>
</evidence>
<dbReference type="GO" id="GO:0022627">
    <property type="term" value="C:cytosolic small ribosomal subunit"/>
    <property type="evidence" value="ECO:0007669"/>
    <property type="project" value="TreeGrafter"/>
</dbReference>
<dbReference type="SUPFAM" id="SSF54211">
    <property type="entry name" value="Ribosomal protein S5 domain 2-like"/>
    <property type="match status" value="1"/>
</dbReference>
<dbReference type="FunFam" id="3.30.230.10:FF:000001">
    <property type="entry name" value="30S ribosomal protein S9"/>
    <property type="match status" value="1"/>
</dbReference>
<evidence type="ECO:0000256" key="6">
    <source>
        <dbReference type="RuleBase" id="RU003815"/>
    </source>
</evidence>
<dbReference type="InterPro" id="IPR020568">
    <property type="entry name" value="Ribosomal_Su5_D2-typ_SF"/>
</dbReference>
<dbReference type="EMBL" id="FQZU01000010">
    <property type="protein sequence ID" value="SHJ70218.1"/>
    <property type="molecule type" value="Genomic_DNA"/>
</dbReference>
<dbReference type="InterPro" id="IPR014721">
    <property type="entry name" value="Ribsml_uS5_D2-typ_fold_subgr"/>
</dbReference>
<dbReference type="PANTHER" id="PTHR21569:SF1">
    <property type="entry name" value="SMALL RIBOSOMAL SUBUNIT PROTEIN US9M"/>
    <property type="match status" value="1"/>
</dbReference>
<proteinExistence type="inferred from homology"/>
<feature type="region of interest" description="Disordered" evidence="7">
    <location>
        <begin position="112"/>
        <end position="131"/>
    </location>
</feature>
<dbReference type="InterPro" id="IPR020574">
    <property type="entry name" value="Ribosomal_uS9_CS"/>
</dbReference>
<reference evidence="9" key="1">
    <citation type="submission" date="2016-11" db="EMBL/GenBank/DDBJ databases">
        <authorList>
            <person name="Varghese N."/>
            <person name="Submissions S."/>
        </authorList>
    </citation>
    <scope>NUCLEOTIDE SEQUENCE [LARGE SCALE GENOMIC DNA]</scope>
    <source>
        <strain evidence="9">DSM 16219</strain>
    </source>
</reference>
<dbReference type="RefSeq" id="WP_073475585.1">
    <property type="nucleotide sequence ID" value="NZ_FQZU01000010.1"/>
</dbReference>
<dbReference type="InterPro" id="IPR023035">
    <property type="entry name" value="Ribosomal_uS9_bac/plastid"/>
</dbReference>
<dbReference type="NCBIfam" id="NF001099">
    <property type="entry name" value="PRK00132.1"/>
    <property type="match status" value="1"/>
</dbReference>
<dbReference type="Proteomes" id="UP000183994">
    <property type="component" value="Unassembled WGS sequence"/>
</dbReference>
<comment type="similarity">
    <text evidence="1 5 6">Belongs to the universal ribosomal protein uS9 family.</text>
</comment>
<dbReference type="PROSITE" id="PS00360">
    <property type="entry name" value="RIBOSOMAL_S9"/>
    <property type="match status" value="1"/>
</dbReference>
<dbReference type="STRING" id="1121393.SAMN02745216_02127"/>
<dbReference type="AlphaFoldDB" id="A0A1M6LGH1"/>
<dbReference type="HAMAP" id="MF_00532_B">
    <property type="entry name" value="Ribosomal_uS9_B"/>
    <property type="match status" value="1"/>
</dbReference>
<evidence type="ECO:0000256" key="2">
    <source>
        <dbReference type="ARBA" id="ARBA00022980"/>
    </source>
</evidence>
<dbReference type="InterPro" id="IPR000754">
    <property type="entry name" value="Ribosomal_uS9"/>
</dbReference>
<accession>A0A1M6LGH1</accession>
<name>A0A1M6LGH1_9BACT</name>
<keyword evidence="9" id="KW-1185">Reference proteome</keyword>
<keyword evidence="2 5" id="KW-0689">Ribosomal protein</keyword>
<evidence type="ECO:0000313" key="9">
    <source>
        <dbReference type="Proteomes" id="UP000183994"/>
    </source>
</evidence>
<evidence type="ECO:0000256" key="4">
    <source>
        <dbReference type="ARBA" id="ARBA00035259"/>
    </source>
</evidence>
<protein>
    <recommendedName>
        <fullName evidence="4 5">Small ribosomal subunit protein uS9</fullName>
    </recommendedName>
</protein>
<sequence>MNEENIFYATGKRKSAIARAWIRPGSGNITVNNKPIDKYFTVESAIKRTLQALTLTNLQDSVDVNVTVKGGGFTGQAGAIRHGITKALLEYQPDLRGVLKKAGYITRDPRVKERKKYGQKGARARFQFSKR</sequence>
<evidence type="ECO:0000256" key="5">
    <source>
        <dbReference type="HAMAP-Rule" id="MF_00532"/>
    </source>
</evidence>
<dbReference type="PANTHER" id="PTHR21569">
    <property type="entry name" value="RIBOSOMAL PROTEIN S9"/>
    <property type="match status" value="1"/>
</dbReference>
<dbReference type="GO" id="GO:0003723">
    <property type="term" value="F:RNA binding"/>
    <property type="evidence" value="ECO:0007669"/>
    <property type="project" value="TreeGrafter"/>
</dbReference>
<evidence type="ECO:0000256" key="7">
    <source>
        <dbReference type="SAM" id="MobiDB-lite"/>
    </source>
</evidence>
<dbReference type="OrthoDB" id="9803965at2"/>
<organism evidence="8 9">
    <name type="scientific">Desulfatibacillum alkenivorans DSM 16219</name>
    <dbReference type="NCBI Taxonomy" id="1121393"/>
    <lineage>
        <taxon>Bacteria</taxon>
        <taxon>Pseudomonadati</taxon>
        <taxon>Thermodesulfobacteriota</taxon>
        <taxon>Desulfobacteria</taxon>
        <taxon>Desulfobacterales</taxon>
        <taxon>Desulfatibacillaceae</taxon>
        <taxon>Desulfatibacillum</taxon>
    </lineage>
</organism>